<dbReference type="AlphaFoldDB" id="A0A8S2EQ14"/>
<comment type="caution">
    <text evidence="1">The sequence shown here is derived from an EMBL/GenBank/DDBJ whole genome shotgun (WGS) entry which is preliminary data.</text>
</comment>
<organism evidence="1 3">
    <name type="scientific">Didymodactylos carnosus</name>
    <dbReference type="NCBI Taxonomy" id="1234261"/>
    <lineage>
        <taxon>Eukaryota</taxon>
        <taxon>Metazoa</taxon>
        <taxon>Spiralia</taxon>
        <taxon>Gnathifera</taxon>
        <taxon>Rotifera</taxon>
        <taxon>Eurotatoria</taxon>
        <taxon>Bdelloidea</taxon>
        <taxon>Philodinida</taxon>
        <taxon>Philodinidae</taxon>
        <taxon>Didymodactylos</taxon>
    </lineage>
</organism>
<evidence type="ECO:0000313" key="2">
    <source>
        <dbReference type="EMBL" id="CAF4087058.1"/>
    </source>
</evidence>
<protein>
    <submittedName>
        <fullName evidence="1">Uncharacterized protein</fullName>
    </submittedName>
</protein>
<name>A0A8S2EQ14_9BILA</name>
<sequence>MAATVEVMVDDFGVLGDILVGFIGSDDIEEFESFWLHNMSTLFDGGNDDEVIFMEERFGEKSGWNGDAVVS</sequence>
<dbReference type="EMBL" id="CAJNOK010018428">
    <property type="protein sequence ID" value="CAF1282216.1"/>
    <property type="molecule type" value="Genomic_DNA"/>
</dbReference>
<dbReference type="Proteomes" id="UP000682733">
    <property type="component" value="Unassembled WGS sequence"/>
</dbReference>
<dbReference type="Proteomes" id="UP000677228">
    <property type="component" value="Unassembled WGS sequence"/>
</dbReference>
<dbReference type="EMBL" id="CAJOBA010039994">
    <property type="protein sequence ID" value="CAF4087058.1"/>
    <property type="molecule type" value="Genomic_DNA"/>
</dbReference>
<proteinExistence type="predicted"/>
<evidence type="ECO:0000313" key="1">
    <source>
        <dbReference type="EMBL" id="CAF1282216.1"/>
    </source>
</evidence>
<evidence type="ECO:0000313" key="3">
    <source>
        <dbReference type="Proteomes" id="UP000677228"/>
    </source>
</evidence>
<accession>A0A8S2EQ14</accession>
<reference evidence="1" key="1">
    <citation type="submission" date="2021-02" db="EMBL/GenBank/DDBJ databases">
        <authorList>
            <person name="Nowell W R."/>
        </authorList>
    </citation>
    <scope>NUCLEOTIDE SEQUENCE</scope>
</reference>
<gene>
    <name evidence="1" type="ORF">OVA965_LOCUS27691</name>
    <name evidence="2" type="ORF">TMI583_LOCUS28440</name>
</gene>